<dbReference type="SUPFAM" id="SSF46785">
    <property type="entry name" value="Winged helix' DNA-binding domain"/>
    <property type="match status" value="1"/>
</dbReference>
<dbReference type="InterPro" id="IPR005119">
    <property type="entry name" value="LysR_subst-bd"/>
</dbReference>
<dbReference type="PANTHER" id="PTHR30346">
    <property type="entry name" value="TRANSCRIPTIONAL DUAL REGULATOR HCAR-RELATED"/>
    <property type="match status" value="1"/>
</dbReference>
<dbReference type="InterPro" id="IPR000847">
    <property type="entry name" value="LysR_HTH_N"/>
</dbReference>
<keyword evidence="7" id="KW-1185">Reference proteome</keyword>
<dbReference type="EMBL" id="FNCN01000010">
    <property type="protein sequence ID" value="SDH00507.1"/>
    <property type="molecule type" value="Genomic_DNA"/>
</dbReference>
<dbReference type="Proteomes" id="UP000198923">
    <property type="component" value="Unassembled WGS sequence"/>
</dbReference>
<evidence type="ECO:0000313" key="7">
    <source>
        <dbReference type="Proteomes" id="UP000198923"/>
    </source>
</evidence>
<keyword evidence="3 6" id="KW-0238">DNA-binding</keyword>
<dbReference type="PROSITE" id="PS50931">
    <property type="entry name" value="HTH_LYSR"/>
    <property type="match status" value="1"/>
</dbReference>
<evidence type="ECO:0000256" key="2">
    <source>
        <dbReference type="ARBA" id="ARBA00023015"/>
    </source>
</evidence>
<dbReference type="SUPFAM" id="SSF53850">
    <property type="entry name" value="Periplasmic binding protein-like II"/>
    <property type="match status" value="1"/>
</dbReference>
<dbReference type="InterPro" id="IPR036388">
    <property type="entry name" value="WH-like_DNA-bd_sf"/>
</dbReference>
<reference evidence="6 7" key="1">
    <citation type="submission" date="2016-10" db="EMBL/GenBank/DDBJ databases">
        <authorList>
            <person name="de Groot N.N."/>
        </authorList>
    </citation>
    <scope>NUCLEOTIDE SEQUENCE [LARGE SCALE GENOMIC DNA]</scope>
    <source>
        <strain evidence="6 7">CPCC 201354</strain>
    </source>
</reference>
<keyword evidence="4" id="KW-0804">Transcription</keyword>
<dbReference type="AlphaFoldDB" id="A0A1G7YVT4"/>
<dbReference type="Gene3D" id="3.40.190.10">
    <property type="entry name" value="Periplasmic binding protein-like II"/>
    <property type="match status" value="2"/>
</dbReference>
<keyword evidence="2" id="KW-0805">Transcription regulation</keyword>
<dbReference type="InterPro" id="IPR036390">
    <property type="entry name" value="WH_DNA-bd_sf"/>
</dbReference>
<evidence type="ECO:0000313" key="6">
    <source>
        <dbReference type="EMBL" id="SDH00507.1"/>
    </source>
</evidence>
<evidence type="ECO:0000259" key="5">
    <source>
        <dbReference type="PROSITE" id="PS50931"/>
    </source>
</evidence>
<gene>
    <name evidence="6" type="ORF">SAMN05421505_11081</name>
</gene>
<dbReference type="GO" id="GO:0003700">
    <property type="term" value="F:DNA-binding transcription factor activity"/>
    <property type="evidence" value="ECO:0007669"/>
    <property type="project" value="InterPro"/>
</dbReference>
<comment type="similarity">
    <text evidence="1">Belongs to the LysR transcriptional regulatory family.</text>
</comment>
<dbReference type="PANTHER" id="PTHR30346:SF29">
    <property type="entry name" value="LYSR SUBSTRATE-BINDING"/>
    <property type="match status" value="1"/>
</dbReference>
<dbReference type="Pfam" id="PF00126">
    <property type="entry name" value="HTH_1"/>
    <property type="match status" value="1"/>
</dbReference>
<accession>A0A1G7YVT4</accession>
<protein>
    <submittedName>
        <fullName evidence="6">DNA-binding transcriptional regulator, LysR family</fullName>
    </submittedName>
</protein>
<dbReference type="GO" id="GO:0032993">
    <property type="term" value="C:protein-DNA complex"/>
    <property type="evidence" value="ECO:0007669"/>
    <property type="project" value="TreeGrafter"/>
</dbReference>
<evidence type="ECO:0000256" key="4">
    <source>
        <dbReference type="ARBA" id="ARBA00023163"/>
    </source>
</evidence>
<sequence length="303" mass="33016">MLKPLHLVTLRQVCESGSFAIAARELGYTASAVSQQISSLEKDTGLALFEREPHGIRATAAAHRLVELSKRVLATLDDFGYEVRELATGSTGRIRVGSFPTASVRLVPPALSAFTRRYPRAEVLLEEGEPDELIPPLVEGDLDMALVYEYGLSPRQWPKGLTAHPLLRENLLLLRPRHRAPSAKLPALAGERWITSREDTAGAQSLTRLCAAAGFTPTVAFRSNNYDVVRQLVATMLGVTIVPALAHVPDDRILATRLTRRSAHRTVLALHREANTNPLLGDVLATLRQAVPRGAPNVIALDS</sequence>
<name>A0A1G7YVT4_9ACTN</name>
<dbReference type="RefSeq" id="WP_093170634.1">
    <property type="nucleotide sequence ID" value="NZ_FNCN01000010.1"/>
</dbReference>
<evidence type="ECO:0000256" key="1">
    <source>
        <dbReference type="ARBA" id="ARBA00009437"/>
    </source>
</evidence>
<evidence type="ECO:0000256" key="3">
    <source>
        <dbReference type="ARBA" id="ARBA00023125"/>
    </source>
</evidence>
<dbReference type="GO" id="GO:0003677">
    <property type="term" value="F:DNA binding"/>
    <property type="evidence" value="ECO:0007669"/>
    <property type="project" value="UniProtKB-KW"/>
</dbReference>
<proteinExistence type="inferred from homology"/>
<dbReference type="Gene3D" id="1.10.10.10">
    <property type="entry name" value="Winged helix-like DNA-binding domain superfamily/Winged helix DNA-binding domain"/>
    <property type="match status" value="1"/>
</dbReference>
<organism evidence="6 7">
    <name type="scientific">Sinosporangium album</name>
    <dbReference type="NCBI Taxonomy" id="504805"/>
    <lineage>
        <taxon>Bacteria</taxon>
        <taxon>Bacillati</taxon>
        <taxon>Actinomycetota</taxon>
        <taxon>Actinomycetes</taxon>
        <taxon>Streptosporangiales</taxon>
        <taxon>Streptosporangiaceae</taxon>
        <taxon>Sinosporangium</taxon>
    </lineage>
</organism>
<dbReference type="OrthoDB" id="4131546at2"/>
<dbReference type="STRING" id="504805.SAMN05421505_11081"/>
<feature type="domain" description="HTH lysR-type" evidence="5">
    <location>
        <begin position="6"/>
        <end position="59"/>
    </location>
</feature>
<dbReference type="Pfam" id="PF03466">
    <property type="entry name" value="LysR_substrate"/>
    <property type="match status" value="1"/>
</dbReference>